<sequence>MDGCLNWLFSIFEKRHNEFDRNTKFDFVFLFLEEDKAIIPIERNKIIGFDISK</sequence>
<reference evidence="1 2" key="1">
    <citation type="submission" date="2016-06" db="EMBL/GenBank/DDBJ databases">
        <authorList>
            <person name="Kjaerup R.B."/>
            <person name="Dalgaard T.S."/>
            <person name="Juul-Madsen H.R."/>
        </authorList>
    </citation>
    <scope>NUCLEOTIDE SEQUENCE [LARGE SCALE GENOMIC DNA]</scope>
    <source>
        <strain evidence="1 2">CECT 8886</strain>
    </source>
</reference>
<dbReference type="AlphaFoldDB" id="A0A1A8T9Q5"/>
<dbReference type="Proteomes" id="UP000092544">
    <property type="component" value="Unassembled WGS sequence"/>
</dbReference>
<accession>A0A1A8T9Q5</accession>
<gene>
    <name evidence="1" type="ORF">MSP8886_01477</name>
</gene>
<proteinExistence type="predicted"/>
<organism evidence="1 2">
    <name type="scientific">Marinomonas spartinae</name>
    <dbReference type="NCBI Taxonomy" id="1792290"/>
    <lineage>
        <taxon>Bacteria</taxon>
        <taxon>Pseudomonadati</taxon>
        <taxon>Pseudomonadota</taxon>
        <taxon>Gammaproteobacteria</taxon>
        <taxon>Oceanospirillales</taxon>
        <taxon>Oceanospirillaceae</taxon>
        <taxon>Marinomonas</taxon>
    </lineage>
</organism>
<evidence type="ECO:0000313" key="2">
    <source>
        <dbReference type="Proteomes" id="UP000092544"/>
    </source>
</evidence>
<evidence type="ECO:0000313" key="1">
    <source>
        <dbReference type="EMBL" id="SBS29213.1"/>
    </source>
</evidence>
<protein>
    <submittedName>
        <fullName evidence="1">Uncharacterized protein</fullName>
    </submittedName>
</protein>
<dbReference type="EMBL" id="FLOB01000002">
    <property type="protein sequence ID" value="SBS29213.1"/>
    <property type="molecule type" value="Genomic_DNA"/>
</dbReference>
<name>A0A1A8T9Q5_9GAMM</name>
<keyword evidence="2" id="KW-1185">Reference proteome</keyword>